<proteinExistence type="predicted"/>
<evidence type="ECO:0000313" key="3">
    <source>
        <dbReference type="Proteomes" id="UP000483261"/>
    </source>
</evidence>
<accession>A0A6M1RAH8</accession>
<reference evidence="2 3" key="1">
    <citation type="submission" date="2020-02" db="EMBL/GenBank/DDBJ databases">
        <title>Whole-genome analyses of novel actinobacteria.</title>
        <authorList>
            <person name="Sahin N."/>
        </authorList>
    </citation>
    <scope>NUCLEOTIDE SEQUENCE [LARGE SCALE GENOMIC DNA]</scope>
    <source>
        <strain evidence="2 3">KC13</strain>
    </source>
</reference>
<dbReference type="RefSeq" id="WP_165113531.1">
    <property type="nucleotide sequence ID" value="NZ_JAALAA010000027.1"/>
</dbReference>
<dbReference type="InterPro" id="IPR039564">
    <property type="entry name" value="Peptidase_C39-like"/>
</dbReference>
<organism evidence="2 3">
    <name type="scientific">Nocardioides turkmenicus</name>
    <dbReference type="NCBI Taxonomy" id="2711220"/>
    <lineage>
        <taxon>Bacteria</taxon>
        <taxon>Bacillati</taxon>
        <taxon>Actinomycetota</taxon>
        <taxon>Actinomycetes</taxon>
        <taxon>Propionibacteriales</taxon>
        <taxon>Nocardioidaceae</taxon>
        <taxon>Nocardioides</taxon>
    </lineage>
</organism>
<dbReference type="Proteomes" id="UP000483261">
    <property type="component" value="Unassembled WGS sequence"/>
</dbReference>
<sequence length="353" mass="37472">MSTDILWTGWSGTQITPDAGVWTSPQVSPGFSFDELVASWNVVTPPGTWVEVAAQVATESGERSGWLVLARWSSDPAFMSTSVAGQDDPVAVAADDTILGRDGHRFTTYSLRLTLHGPAADLPRVSLLGAMVSAGARNSAPAPGPVRAGAVVGGVPAYSQQLHRDRYPQWDGGGQSWCSAASTAMITDFWGVGPTPAETAWVGYETPDPQVPFTVREVYDESFGGAGNWAFNTAYAGARGLVAYVTRLRSFAEAARFVEAGIPLVLAVSHQEGELTGAGYVTNGHLLVLTGFDENGAPVVHDPASHRIASDAEVRTTYDLGELDRAWACSGRTVYVIRPAGVELPERPAQPNW</sequence>
<dbReference type="Gene3D" id="3.90.70.10">
    <property type="entry name" value="Cysteine proteinases"/>
    <property type="match status" value="1"/>
</dbReference>
<evidence type="ECO:0000313" key="2">
    <source>
        <dbReference type="EMBL" id="NGN95601.1"/>
    </source>
</evidence>
<keyword evidence="3" id="KW-1185">Reference proteome</keyword>
<feature type="domain" description="Peptidase C39-like" evidence="1">
    <location>
        <begin position="166"/>
        <end position="304"/>
    </location>
</feature>
<evidence type="ECO:0000259" key="1">
    <source>
        <dbReference type="Pfam" id="PF13529"/>
    </source>
</evidence>
<gene>
    <name evidence="2" type="ORF">G5C66_23050</name>
</gene>
<name>A0A6M1RAH8_9ACTN</name>
<comment type="caution">
    <text evidence="2">The sequence shown here is derived from an EMBL/GenBank/DDBJ whole genome shotgun (WGS) entry which is preliminary data.</text>
</comment>
<dbReference type="Pfam" id="PF13529">
    <property type="entry name" value="Peptidase_C39_2"/>
    <property type="match status" value="1"/>
</dbReference>
<dbReference type="EMBL" id="JAALAA010000027">
    <property type="protein sequence ID" value="NGN95601.1"/>
    <property type="molecule type" value="Genomic_DNA"/>
</dbReference>
<dbReference type="AlphaFoldDB" id="A0A6M1RAH8"/>
<protein>
    <submittedName>
        <fullName evidence="2">C39 family peptidase</fullName>
    </submittedName>
</protein>